<dbReference type="EMBL" id="BJYZ01000049">
    <property type="protein sequence ID" value="GEO42765.1"/>
    <property type="molecule type" value="Genomic_DNA"/>
</dbReference>
<comment type="caution">
    <text evidence="2">The sequence shown here is derived from an EMBL/GenBank/DDBJ whole genome shotgun (WGS) entry which is preliminary data.</text>
</comment>
<sequence>MANISCGSCVPIVGNVSSDQPWRRAFYSIEQIKTLASISRTTIYREAKAGRLKLSKLAGRTGVMDGDFISWLAMGEEIKQPPTDIDIAGSEHNAARPGKLTARHLPPPPRRGLLTSEVNAPSTSQQALRRLSGTKR</sequence>
<gene>
    <name evidence="2" type="ORF">SAE02_69130</name>
</gene>
<feature type="compositionally biased region" description="Polar residues" evidence="1">
    <location>
        <begin position="116"/>
        <end position="127"/>
    </location>
</feature>
<name>A0A512E227_9PROT</name>
<proteinExistence type="predicted"/>
<evidence type="ECO:0000313" key="2">
    <source>
        <dbReference type="EMBL" id="GEO42765.1"/>
    </source>
</evidence>
<feature type="region of interest" description="Disordered" evidence="1">
    <location>
        <begin position="83"/>
        <end position="136"/>
    </location>
</feature>
<accession>A0A512E227</accession>
<dbReference type="AlphaFoldDB" id="A0A512E227"/>
<keyword evidence="3" id="KW-1185">Reference proteome</keyword>
<organism evidence="2 3">
    <name type="scientific">Skermanella aerolata</name>
    <dbReference type="NCBI Taxonomy" id="393310"/>
    <lineage>
        <taxon>Bacteria</taxon>
        <taxon>Pseudomonadati</taxon>
        <taxon>Pseudomonadota</taxon>
        <taxon>Alphaproteobacteria</taxon>
        <taxon>Rhodospirillales</taxon>
        <taxon>Azospirillaceae</taxon>
        <taxon>Skermanella</taxon>
    </lineage>
</organism>
<protein>
    <recommendedName>
        <fullName evidence="4">Helix-turn-helix domain-containing protein</fullName>
    </recommendedName>
</protein>
<evidence type="ECO:0000256" key="1">
    <source>
        <dbReference type="SAM" id="MobiDB-lite"/>
    </source>
</evidence>
<evidence type="ECO:0000313" key="3">
    <source>
        <dbReference type="Proteomes" id="UP000321523"/>
    </source>
</evidence>
<evidence type="ECO:0008006" key="4">
    <source>
        <dbReference type="Google" id="ProtNLM"/>
    </source>
</evidence>
<dbReference type="RefSeq" id="WP_147041170.1">
    <property type="nucleotide sequence ID" value="NZ_BJYZ01000049.1"/>
</dbReference>
<dbReference type="Proteomes" id="UP000321523">
    <property type="component" value="Unassembled WGS sequence"/>
</dbReference>
<reference evidence="2 3" key="1">
    <citation type="submission" date="2019-07" db="EMBL/GenBank/DDBJ databases">
        <title>Whole genome shotgun sequence of Skermanella aerolata NBRC 106429.</title>
        <authorList>
            <person name="Hosoyama A."/>
            <person name="Uohara A."/>
            <person name="Ohji S."/>
            <person name="Ichikawa N."/>
        </authorList>
    </citation>
    <scope>NUCLEOTIDE SEQUENCE [LARGE SCALE GENOMIC DNA]</scope>
    <source>
        <strain evidence="2 3">NBRC 106429</strain>
    </source>
</reference>